<accession>A0A261G4V3</accession>
<evidence type="ECO:0000313" key="4">
    <source>
        <dbReference type="Proteomes" id="UP000216074"/>
    </source>
</evidence>
<evidence type="ECO:0000259" key="2">
    <source>
        <dbReference type="Pfam" id="PF13635"/>
    </source>
</evidence>
<dbReference type="EMBL" id="MWWY01000005">
    <property type="protein sequence ID" value="OZG66471.1"/>
    <property type="molecule type" value="Genomic_DNA"/>
</dbReference>
<dbReference type="InterPro" id="IPR027417">
    <property type="entry name" value="P-loop_NTPase"/>
</dbReference>
<evidence type="ECO:0000313" key="3">
    <source>
        <dbReference type="EMBL" id="OZG66471.1"/>
    </source>
</evidence>
<comment type="caution">
    <text evidence="3">The sequence shown here is derived from an EMBL/GenBank/DDBJ whole genome shotgun (WGS) entry which is preliminary data.</text>
</comment>
<dbReference type="AlphaFoldDB" id="A0A261G4V3"/>
<feature type="domain" description="DUF4143" evidence="2">
    <location>
        <begin position="207"/>
        <end position="349"/>
    </location>
</feature>
<dbReference type="InterPro" id="IPR025420">
    <property type="entry name" value="DUF4143"/>
</dbReference>
<dbReference type="SUPFAM" id="SSF52540">
    <property type="entry name" value="P-loop containing nucleoside triphosphate hydrolases"/>
    <property type="match status" value="1"/>
</dbReference>
<feature type="domain" description="AAA" evidence="1">
    <location>
        <begin position="22"/>
        <end position="156"/>
    </location>
</feature>
<sequence length="410" mass="46657">MSVIDRPQYLRKLDAWKDHDVVKVITGVRRCGKSTLMTLWKQRLIERYGVAPEAIIHINLELLQNEQFLEYHKLHEEILRRCALANSTTSDRRYVLIDEIQNVPDFQKTLDSLQARGDLDLYITDSNAMLLSGTLATLISGRYVEISMMPLSFAEYWNARSDEGLTMQRAWSEYLHDGALPATVGFPGDATMLHDYLDGILNTVLFKDVAARLGVSNIASLDTVTRYLFDNIGNLVNPKSIADTMTSMGTKISPPTVSNYVEGLTAAFIFYPVQRFDIKGKRALRQERKYYAVDLGIRRILCSNNVRDTGRLLENVVFLELMRREGDVFVGQGSGGEIDFITNGVNGRRYYQVSESVRDPNTLERELSSLRAVKDNYPKILITLDDERPTSHEGIEQVYALDWLLNEENI</sequence>
<organism evidence="3 4">
    <name type="scientific">Bifidobacterium hapali</name>
    <dbReference type="NCBI Taxonomy" id="1630172"/>
    <lineage>
        <taxon>Bacteria</taxon>
        <taxon>Bacillati</taxon>
        <taxon>Actinomycetota</taxon>
        <taxon>Actinomycetes</taxon>
        <taxon>Bifidobacteriales</taxon>
        <taxon>Bifidobacteriaceae</taxon>
        <taxon>Bifidobacterium</taxon>
    </lineage>
</organism>
<reference evidence="3 4" key="1">
    <citation type="journal article" date="2017" name="BMC Genomics">
        <title>Comparative genomic and phylogenomic analyses of the Bifidobacteriaceae family.</title>
        <authorList>
            <person name="Lugli G.A."/>
            <person name="Milani C."/>
            <person name="Turroni F."/>
            <person name="Duranti S."/>
            <person name="Mancabelli L."/>
            <person name="Mangifesta M."/>
            <person name="Ferrario C."/>
            <person name="Modesto M."/>
            <person name="Mattarelli P."/>
            <person name="Jiri K."/>
            <person name="van Sinderen D."/>
            <person name="Ventura M."/>
        </authorList>
    </citation>
    <scope>NUCLEOTIDE SEQUENCE [LARGE SCALE GENOMIC DNA]</scope>
    <source>
        <strain evidence="3 4">DSM 100202</strain>
    </source>
</reference>
<keyword evidence="4" id="KW-1185">Reference proteome</keyword>
<evidence type="ECO:0000259" key="1">
    <source>
        <dbReference type="Pfam" id="PF13173"/>
    </source>
</evidence>
<dbReference type="Pfam" id="PF13173">
    <property type="entry name" value="AAA_14"/>
    <property type="match status" value="1"/>
</dbReference>
<name>A0A261G4V3_9BIFI</name>
<gene>
    <name evidence="3" type="ORF">BHAP_0333</name>
</gene>
<dbReference type="Gene3D" id="3.40.50.300">
    <property type="entry name" value="P-loop containing nucleotide triphosphate hydrolases"/>
    <property type="match status" value="1"/>
</dbReference>
<dbReference type="Pfam" id="PF13635">
    <property type="entry name" value="DUF4143"/>
    <property type="match status" value="1"/>
</dbReference>
<dbReference type="InterPro" id="IPR041682">
    <property type="entry name" value="AAA_14"/>
</dbReference>
<proteinExistence type="predicted"/>
<dbReference type="Proteomes" id="UP000216074">
    <property type="component" value="Unassembled WGS sequence"/>
</dbReference>
<dbReference type="PANTHER" id="PTHR33295:SF20">
    <property type="entry name" value="ATPASE"/>
    <property type="match status" value="1"/>
</dbReference>
<protein>
    <submittedName>
        <fullName evidence="3">ATPase</fullName>
    </submittedName>
</protein>
<dbReference type="PANTHER" id="PTHR33295">
    <property type="entry name" value="ATPASE"/>
    <property type="match status" value="1"/>
</dbReference>